<proteinExistence type="predicted"/>
<accession>A0A074V8G1</accession>
<reference evidence="1 2" key="1">
    <citation type="journal article" date="2014" name="PLoS Genet.">
        <title>Hidden diversity in honey bee gut symbionts detected by single-cell genomics.</title>
        <authorList>
            <person name="Engel P."/>
            <person name="Stepanauskas R."/>
            <person name="Moran N."/>
        </authorList>
    </citation>
    <scope>NUCLEOTIDE SEQUENCE [LARGE SCALE GENOMIC DNA]</scope>
    <source>
        <strain evidence="1 2">SCGC AB-598-J21</strain>
    </source>
</reference>
<keyword evidence="1" id="KW-0808">Transferase</keyword>
<dbReference type="InterPro" id="IPR029063">
    <property type="entry name" value="SAM-dependent_MTases_sf"/>
</dbReference>
<dbReference type="Proteomes" id="UP000027644">
    <property type="component" value="Unassembled WGS sequence"/>
</dbReference>
<gene>
    <name evidence="1" type="ORF">SASC598J21_005040</name>
</gene>
<protein>
    <submittedName>
        <fullName evidence="1">Site-specific DNA methylase</fullName>
    </submittedName>
</protein>
<evidence type="ECO:0000313" key="1">
    <source>
        <dbReference type="EMBL" id="KEQ01718.1"/>
    </source>
</evidence>
<dbReference type="GO" id="GO:0032259">
    <property type="term" value="P:methylation"/>
    <property type="evidence" value="ECO:0007669"/>
    <property type="project" value="UniProtKB-KW"/>
</dbReference>
<organism evidence="1 2">
    <name type="scientific">Snodgrassella alvi SCGC AB-598-J21</name>
    <dbReference type="NCBI Taxonomy" id="1385367"/>
    <lineage>
        <taxon>Bacteria</taxon>
        <taxon>Pseudomonadati</taxon>
        <taxon>Pseudomonadota</taxon>
        <taxon>Betaproteobacteria</taxon>
        <taxon>Neisseriales</taxon>
        <taxon>Neisseriaceae</taxon>
        <taxon>Snodgrassella</taxon>
    </lineage>
</organism>
<dbReference type="SUPFAM" id="SSF53335">
    <property type="entry name" value="S-adenosyl-L-methionine-dependent methyltransferases"/>
    <property type="match status" value="1"/>
</dbReference>
<comment type="caution">
    <text evidence="1">The sequence shown here is derived from an EMBL/GenBank/DDBJ whole genome shotgun (WGS) entry which is preliminary data.</text>
</comment>
<name>A0A074V8G1_9NEIS</name>
<dbReference type="AlphaFoldDB" id="A0A074V8G1"/>
<dbReference type="EMBL" id="AVQL01000349">
    <property type="protein sequence ID" value="KEQ01718.1"/>
    <property type="molecule type" value="Genomic_DNA"/>
</dbReference>
<evidence type="ECO:0000313" key="2">
    <source>
        <dbReference type="Proteomes" id="UP000027644"/>
    </source>
</evidence>
<sequence>MIKNINCKLSIPQLFYLFRNLNNIIYFLLHLPQMDLSLFHTRIPYRNKSENDCPDTPRYKAIGNSMAVPVMRWIGKRIKEENM</sequence>
<keyword evidence="1" id="KW-0489">Methyltransferase</keyword>
<dbReference type="GO" id="GO:0008168">
    <property type="term" value="F:methyltransferase activity"/>
    <property type="evidence" value="ECO:0007669"/>
    <property type="project" value="UniProtKB-KW"/>
</dbReference>